<dbReference type="Pfam" id="PF13879">
    <property type="entry name" value="Hmw_CFAP97"/>
    <property type="match status" value="1"/>
</dbReference>
<dbReference type="InterPro" id="IPR038792">
    <property type="entry name" value="CFAP97D1/2"/>
</dbReference>
<evidence type="ECO:0008006" key="4">
    <source>
        <dbReference type="Google" id="ProtNLM"/>
    </source>
</evidence>
<feature type="region of interest" description="Disordered" evidence="2">
    <location>
        <begin position="154"/>
        <end position="300"/>
    </location>
</feature>
<proteinExistence type="inferred from homology"/>
<name>A0A7S4G7T9_9EUGL</name>
<feature type="compositionally biased region" description="Basic and acidic residues" evidence="2">
    <location>
        <begin position="249"/>
        <end position="289"/>
    </location>
</feature>
<dbReference type="AlphaFoldDB" id="A0A7S4G7T9"/>
<protein>
    <recommendedName>
        <fullName evidence="4">Cilia- and flagella-associated protein 97</fullName>
    </recommendedName>
</protein>
<evidence type="ECO:0000256" key="1">
    <source>
        <dbReference type="ARBA" id="ARBA00008315"/>
    </source>
</evidence>
<dbReference type="EMBL" id="HBJA01113350">
    <property type="protein sequence ID" value="CAE0827872.1"/>
    <property type="molecule type" value="Transcribed_RNA"/>
</dbReference>
<accession>A0A7S4G7T9</accession>
<organism evidence="3">
    <name type="scientific">Eutreptiella gymnastica</name>
    <dbReference type="NCBI Taxonomy" id="73025"/>
    <lineage>
        <taxon>Eukaryota</taxon>
        <taxon>Discoba</taxon>
        <taxon>Euglenozoa</taxon>
        <taxon>Euglenida</taxon>
        <taxon>Spirocuta</taxon>
        <taxon>Euglenophyceae</taxon>
        <taxon>Eutreptiales</taxon>
        <taxon>Eutreptiaceae</taxon>
        <taxon>Eutreptiella</taxon>
    </lineage>
</organism>
<dbReference type="PANTHER" id="PTHR33768">
    <property type="entry name" value="MIP11318P"/>
    <property type="match status" value="1"/>
</dbReference>
<dbReference type="PANTHER" id="PTHR33768:SF3">
    <property type="entry name" value="MIP11318P"/>
    <property type="match status" value="1"/>
</dbReference>
<comment type="similarity">
    <text evidence="1">Belongs to the CFAP97 family.</text>
</comment>
<reference evidence="3" key="1">
    <citation type="submission" date="2021-01" db="EMBL/GenBank/DDBJ databases">
        <authorList>
            <person name="Corre E."/>
            <person name="Pelletier E."/>
            <person name="Niang G."/>
            <person name="Scheremetjew M."/>
            <person name="Finn R."/>
            <person name="Kale V."/>
            <person name="Holt S."/>
            <person name="Cochrane G."/>
            <person name="Meng A."/>
            <person name="Brown T."/>
            <person name="Cohen L."/>
        </authorList>
    </citation>
    <scope>NUCLEOTIDE SEQUENCE</scope>
    <source>
        <strain evidence="3">CCMP1594</strain>
    </source>
</reference>
<feature type="compositionally biased region" description="Acidic residues" evidence="2">
    <location>
        <begin position="220"/>
        <end position="229"/>
    </location>
</feature>
<sequence>MHRAQPVASQVCEDKWRDRSYRIHRQKLQKIRPSIDNKAPPMYPHLYQKLKKAQMEEERCSEIERDNRTLVRRMTEIMQRSGIDTRNAVSYKSLNRDQRRRELVRITQENQALLKRIQQRQPTYNHLVWEQEREKNEALCERICRYPYRPAREQDMDDGMYDYYAGQDTTPKHPDPYIQQPGPASADAADDKDASQSQNLAVSQSQQSASMASASKSCMEDEEEEEDDEVSKGHYESDELAASKTSKSSRAESRAKSEKSEKSYKSEKSEKSMDSSRAESSRAESPSKSEDDDEDEDEDE</sequence>
<evidence type="ECO:0000256" key="2">
    <source>
        <dbReference type="SAM" id="MobiDB-lite"/>
    </source>
</evidence>
<feature type="compositionally biased region" description="Acidic residues" evidence="2">
    <location>
        <begin position="290"/>
        <end position="300"/>
    </location>
</feature>
<feature type="compositionally biased region" description="Low complexity" evidence="2">
    <location>
        <begin position="195"/>
        <end position="217"/>
    </location>
</feature>
<gene>
    <name evidence="3" type="ORF">EGYM00163_LOCUS39134</name>
</gene>
<dbReference type="InterPro" id="IPR029488">
    <property type="entry name" value="Hmw/CFAP97"/>
</dbReference>
<evidence type="ECO:0000313" key="3">
    <source>
        <dbReference type="EMBL" id="CAE0827872.1"/>
    </source>
</evidence>